<evidence type="ECO:0000256" key="1">
    <source>
        <dbReference type="SAM" id="Coils"/>
    </source>
</evidence>
<protein>
    <submittedName>
        <fullName evidence="2">Uncharacterized protein</fullName>
    </submittedName>
</protein>
<comment type="caution">
    <text evidence="2">The sequence shown here is derived from an EMBL/GenBank/DDBJ whole genome shotgun (WGS) entry which is preliminary data.</text>
</comment>
<organism evidence="2 3">
    <name type="scientific">Paenibacillus wenxiniae</name>
    <dbReference type="NCBI Taxonomy" id="1636843"/>
    <lineage>
        <taxon>Bacteria</taxon>
        <taxon>Bacillati</taxon>
        <taxon>Bacillota</taxon>
        <taxon>Bacilli</taxon>
        <taxon>Bacillales</taxon>
        <taxon>Paenibacillaceae</taxon>
        <taxon>Paenibacillus</taxon>
    </lineage>
</organism>
<proteinExistence type="predicted"/>
<keyword evidence="1" id="KW-0175">Coiled coil</keyword>
<reference evidence="3" key="1">
    <citation type="journal article" date="2019" name="Int. J. Syst. Evol. Microbiol.">
        <title>The Global Catalogue of Microorganisms (GCM) 10K type strain sequencing project: providing services to taxonomists for standard genome sequencing and annotation.</title>
        <authorList>
            <consortium name="The Broad Institute Genomics Platform"/>
            <consortium name="The Broad Institute Genome Sequencing Center for Infectious Disease"/>
            <person name="Wu L."/>
            <person name="Ma J."/>
        </authorList>
    </citation>
    <scope>NUCLEOTIDE SEQUENCE [LARGE SCALE GENOMIC DNA]</scope>
    <source>
        <strain evidence="3">CCUG 54950</strain>
    </source>
</reference>
<accession>A0ABW4RGY6</accession>
<dbReference type="RefSeq" id="WP_347325800.1">
    <property type="nucleotide sequence ID" value="NZ_JBCGUH010000007.1"/>
</dbReference>
<sequence length="253" mass="29944">MIISGLKVERLIDFIESNRMTVSACEYALPQLEALWIELKHALDSNDSDPDDMIHNYQQQLHMKVSEQLSNQIRELIRRITMLSAAIEEASIQQLQQQLYENTKQLRQLMERHNADTVEQLEQWRMEAGIEDFYVLRQTEQGRLVIAGSRDYSYYHNVELIFHEVQFMMLPAQIFTAERLRLATTEEVADLNEMMYGHQQMGRVFCLESLFEGTRYYVVARQLEYNTDTVYYYKREPLGPGERIAEYLSLHKE</sequence>
<feature type="coiled-coil region" evidence="1">
    <location>
        <begin position="66"/>
        <end position="112"/>
    </location>
</feature>
<dbReference type="EMBL" id="JBHUEH010000011">
    <property type="protein sequence ID" value="MFD1885532.1"/>
    <property type="molecule type" value="Genomic_DNA"/>
</dbReference>
<evidence type="ECO:0000313" key="2">
    <source>
        <dbReference type="EMBL" id="MFD1885532.1"/>
    </source>
</evidence>
<keyword evidence="3" id="KW-1185">Reference proteome</keyword>
<dbReference type="Proteomes" id="UP001597233">
    <property type="component" value="Unassembled WGS sequence"/>
</dbReference>
<evidence type="ECO:0000313" key="3">
    <source>
        <dbReference type="Proteomes" id="UP001597233"/>
    </source>
</evidence>
<name>A0ABW4RGY6_9BACL</name>
<gene>
    <name evidence="2" type="ORF">ACFSC9_08320</name>
</gene>